<dbReference type="Proteomes" id="UP001172687">
    <property type="component" value="Unassembled WGS sequence"/>
</dbReference>
<comment type="caution">
    <text evidence="1">The sequence shown here is derived from an EMBL/GenBank/DDBJ whole genome shotgun (WGS) entry which is preliminary data.</text>
</comment>
<dbReference type="EMBL" id="JAUHTC010000091">
    <property type="protein sequence ID" value="MDN4521392.1"/>
    <property type="molecule type" value="Genomic_DNA"/>
</dbReference>
<dbReference type="RefSeq" id="WP_301161787.1">
    <property type="nucleotide sequence ID" value="NZ_JAUHTC010000091.1"/>
</dbReference>
<organism evidence="1 2">
    <name type="scientific">Mycolicibacterium austroafricanum</name>
    <name type="common">Mycobacterium austroafricanum</name>
    <dbReference type="NCBI Taxonomy" id="39687"/>
    <lineage>
        <taxon>Bacteria</taxon>
        <taxon>Bacillati</taxon>
        <taxon>Actinomycetota</taxon>
        <taxon>Actinomycetes</taxon>
        <taxon>Mycobacteriales</taxon>
        <taxon>Mycobacteriaceae</taxon>
        <taxon>Mycolicibacterium</taxon>
    </lineage>
</organism>
<evidence type="ECO:0000313" key="1">
    <source>
        <dbReference type="EMBL" id="MDN4521392.1"/>
    </source>
</evidence>
<gene>
    <name evidence="1" type="ORF">QYF68_26740</name>
</gene>
<evidence type="ECO:0000313" key="2">
    <source>
        <dbReference type="Proteomes" id="UP001172687"/>
    </source>
</evidence>
<proteinExistence type="predicted"/>
<evidence type="ECO:0008006" key="3">
    <source>
        <dbReference type="Google" id="ProtNLM"/>
    </source>
</evidence>
<reference evidence="1" key="1">
    <citation type="submission" date="2023-07" db="EMBL/GenBank/DDBJ databases">
        <title>Degradation of tert-butanol by M. austroafricanum TBA100.</title>
        <authorList>
            <person name="Helbich S."/>
            <person name="Vainshtein Y."/>
        </authorList>
    </citation>
    <scope>NUCLEOTIDE SEQUENCE</scope>
    <source>
        <strain evidence="1">TBA100</strain>
    </source>
</reference>
<protein>
    <recommendedName>
        <fullName evidence="3">S26 family signal peptidase</fullName>
    </recommendedName>
</protein>
<keyword evidence="2" id="KW-1185">Reference proteome</keyword>
<accession>A0ABT8HKW3</accession>
<sequence length="91" mass="9981">MIVKLCAPGVLPDPGTLDVSVMQMPRKGDTLVIHAGPDDVEQLVVKRVVWTFEAPADRSTLYHDVPELVCDRVDDVGDEESATHPSTTERI</sequence>
<name>A0ABT8HKW3_MYCAO</name>